<proteinExistence type="predicted"/>
<dbReference type="EMBL" id="PYGD01000008">
    <property type="protein sequence ID" value="PSK90307.1"/>
    <property type="molecule type" value="Genomic_DNA"/>
</dbReference>
<dbReference type="AlphaFoldDB" id="A0A2P8CZE0"/>
<accession>A0A2P8CZE0</accession>
<evidence type="ECO:0000313" key="2">
    <source>
        <dbReference type="Proteomes" id="UP000240572"/>
    </source>
</evidence>
<dbReference type="OrthoDB" id="9794557at2"/>
<sequence length="139" mass="16114">MRKTIFFVALILVASISGYIYFKYYNRYDEGQREGILYSFSRKGDVFKTYEGVILQPGLRSARTGGLNTNEFHFSVTDESVADSLKNLIGMQIRVHYNQYRRSLPWRGENNNNDNKDKGQYIVDKIEAATKADNPYNTF</sequence>
<name>A0A2P8CZE0_9BACT</name>
<reference evidence="1 2" key="1">
    <citation type="submission" date="2018-03" db="EMBL/GenBank/DDBJ databases">
        <title>Genomic Encyclopedia of Type Strains, Phase III (KMG-III): the genomes of soil and plant-associated and newly described type strains.</title>
        <authorList>
            <person name="Whitman W."/>
        </authorList>
    </citation>
    <scope>NUCLEOTIDE SEQUENCE [LARGE SCALE GENOMIC DNA]</scope>
    <source>
        <strain evidence="1 2">CGMCC 1.12700</strain>
    </source>
</reference>
<protein>
    <submittedName>
        <fullName evidence="1">Uncharacterized protein</fullName>
    </submittedName>
</protein>
<gene>
    <name evidence="1" type="ORF">B0I18_10835</name>
</gene>
<organism evidence="1 2">
    <name type="scientific">Taibaiella chishuiensis</name>
    <dbReference type="NCBI Taxonomy" id="1434707"/>
    <lineage>
        <taxon>Bacteria</taxon>
        <taxon>Pseudomonadati</taxon>
        <taxon>Bacteroidota</taxon>
        <taxon>Chitinophagia</taxon>
        <taxon>Chitinophagales</taxon>
        <taxon>Chitinophagaceae</taxon>
        <taxon>Taibaiella</taxon>
    </lineage>
</organism>
<keyword evidence="2" id="KW-1185">Reference proteome</keyword>
<evidence type="ECO:0000313" key="1">
    <source>
        <dbReference type="EMBL" id="PSK90307.1"/>
    </source>
</evidence>
<dbReference type="Proteomes" id="UP000240572">
    <property type="component" value="Unassembled WGS sequence"/>
</dbReference>
<comment type="caution">
    <text evidence="1">The sequence shown here is derived from an EMBL/GenBank/DDBJ whole genome shotgun (WGS) entry which is preliminary data.</text>
</comment>
<dbReference type="RefSeq" id="WP_106524188.1">
    <property type="nucleotide sequence ID" value="NZ_PYGD01000008.1"/>
</dbReference>